<dbReference type="Gene3D" id="3.10.450.590">
    <property type="match status" value="1"/>
</dbReference>
<accession>A0ABT6JY96</accession>
<reference evidence="3 4" key="1">
    <citation type="submission" date="2023-04" db="EMBL/GenBank/DDBJ databases">
        <title>Luteimonas sp. M1R5S59.</title>
        <authorList>
            <person name="Sun J.-Q."/>
        </authorList>
    </citation>
    <scope>NUCLEOTIDE SEQUENCE [LARGE SCALE GENOMIC DNA]</scope>
    <source>
        <strain evidence="3 4">M1R5S59</strain>
    </source>
</reference>
<dbReference type="Proteomes" id="UP001156873">
    <property type="component" value="Unassembled WGS sequence"/>
</dbReference>
<evidence type="ECO:0000313" key="4">
    <source>
        <dbReference type="Proteomes" id="UP001156873"/>
    </source>
</evidence>
<name>A0ABT6JY96_9GAMM</name>
<evidence type="ECO:0000259" key="2">
    <source>
        <dbReference type="Pfam" id="PF13026"/>
    </source>
</evidence>
<keyword evidence="4" id="KW-1185">Reference proteome</keyword>
<gene>
    <name evidence="3" type="ORF">QFW81_13325</name>
</gene>
<organism evidence="3 4">
    <name type="scientific">Luteimonas kalidii</name>
    <dbReference type="NCBI Taxonomy" id="3042025"/>
    <lineage>
        <taxon>Bacteria</taxon>
        <taxon>Pseudomonadati</taxon>
        <taxon>Pseudomonadota</taxon>
        <taxon>Gammaproteobacteria</taxon>
        <taxon>Lysobacterales</taxon>
        <taxon>Lysobacteraceae</taxon>
        <taxon>Luteimonas</taxon>
    </lineage>
</organism>
<feature type="signal peptide" evidence="1">
    <location>
        <begin position="1"/>
        <end position="23"/>
    </location>
</feature>
<keyword evidence="1" id="KW-0732">Signal</keyword>
<dbReference type="InterPro" id="IPR024981">
    <property type="entry name" value="DUF3887"/>
</dbReference>
<dbReference type="Pfam" id="PF13026">
    <property type="entry name" value="DUF3887"/>
    <property type="match status" value="1"/>
</dbReference>
<sequence length="138" mass="14343">MPFHRSIALVLGLALSWAVSAPALCQEPPTEADAGAVALATDVLDRMDAGDFEGVATTFNAQMQAALDPAKLADVQRQLDAAGSVSSRSEPLVVRQDGYTVVIFRIEREQVDLDATVAIDGDGKVGGLHFVPAGGGPQ</sequence>
<feature type="chain" id="PRO_5046902264" evidence="1">
    <location>
        <begin position="24"/>
        <end position="138"/>
    </location>
</feature>
<evidence type="ECO:0000256" key="1">
    <source>
        <dbReference type="SAM" id="SignalP"/>
    </source>
</evidence>
<dbReference type="RefSeq" id="WP_280579395.1">
    <property type="nucleotide sequence ID" value="NZ_JARXRO010000018.1"/>
</dbReference>
<proteinExistence type="predicted"/>
<dbReference type="EMBL" id="JARXRO010000018">
    <property type="protein sequence ID" value="MDH5834891.1"/>
    <property type="molecule type" value="Genomic_DNA"/>
</dbReference>
<comment type="caution">
    <text evidence="3">The sequence shown here is derived from an EMBL/GenBank/DDBJ whole genome shotgun (WGS) entry which is preliminary data.</text>
</comment>
<protein>
    <submittedName>
        <fullName evidence="3">DUF3887 domain-containing protein</fullName>
    </submittedName>
</protein>
<feature type="domain" description="DUF3887" evidence="2">
    <location>
        <begin position="40"/>
        <end position="128"/>
    </location>
</feature>
<evidence type="ECO:0000313" key="3">
    <source>
        <dbReference type="EMBL" id="MDH5834891.1"/>
    </source>
</evidence>